<evidence type="ECO:0000256" key="2">
    <source>
        <dbReference type="ARBA" id="ARBA00023002"/>
    </source>
</evidence>
<dbReference type="Gene3D" id="3.40.50.720">
    <property type="entry name" value="NAD(P)-binding Rossmann-like Domain"/>
    <property type="match status" value="1"/>
</dbReference>
<dbReference type="PANTHER" id="PTHR43708">
    <property type="entry name" value="CONSERVED EXPRESSED OXIDOREDUCTASE (EUROFUNG)"/>
    <property type="match status" value="1"/>
</dbReference>
<evidence type="ECO:0000256" key="3">
    <source>
        <dbReference type="SAM" id="MobiDB-lite"/>
    </source>
</evidence>
<dbReference type="STRING" id="1353952.A0A165HCR7"/>
<feature type="domain" description="GFO/IDH/MocA-like oxidoreductase" evidence="5">
    <location>
        <begin position="136"/>
        <end position="248"/>
    </location>
</feature>
<name>A0A165HCR7_9BASI</name>
<protein>
    <submittedName>
        <fullName evidence="6">NAD(P)-binding protein</fullName>
    </submittedName>
</protein>
<dbReference type="InParanoid" id="A0A165HCR7"/>
<dbReference type="FunCoup" id="A0A165HCR7">
    <property type="interactions" value="28"/>
</dbReference>
<sequence length="407" mass="44522">MAPIRAAVLGVGFSANVFHIPFILGLPDVYKLHSIMERSATATSSKAKDKYGHLGVKVVTTLEEVTGDPEVDLVVVTVKDGAHFPYAKAALSAGKHVVLEKPVTTTSAEVRELIAIAKAKNVVFAPYHNRRFDGDFLTLRSLLDAGKLPNLVDYESRYDTRADWELGPPGGSAGILYGLGSHIIDQAVALFGEPKTVTAMLLNGRQMGHPDVDDSFIIHLRYANNPVVVTLRSALHSVASHQIRFNVRSKDSSYVKYGLDTQEPQAMFQGMGPLDPGFGAEPESSWGEYGVRGKDGKDTFEKCVPLFFGQAFPSSLSASSPVPQPILCLPSCLLLLCLAPLSCSFSQHTFLSPERILIQSQDPDNPRLLPRLLQECCGSDQRHRDARGYAGARRARHAHHRSRQDQR</sequence>
<evidence type="ECO:0000256" key="1">
    <source>
        <dbReference type="ARBA" id="ARBA00010928"/>
    </source>
</evidence>
<evidence type="ECO:0000259" key="4">
    <source>
        <dbReference type="Pfam" id="PF01408"/>
    </source>
</evidence>
<organism evidence="6 7">
    <name type="scientific">Calocera cornea HHB12733</name>
    <dbReference type="NCBI Taxonomy" id="1353952"/>
    <lineage>
        <taxon>Eukaryota</taxon>
        <taxon>Fungi</taxon>
        <taxon>Dikarya</taxon>
        <taxon>Basidiomycota</taxon>
        <taxon>Agaricomycotina</taxon>
        <taxon>Dacrymycetes</taxon>
        <taxon>Dacrymycetales</taxon>
        <taxon>Dacrymycetaceae</taxon>
        <taxon>Calocera</taxon>
    </lineage>
</organism>
<proteinExistence type="inferred from homology"/>
<dbReference type="EMBL" id="KV423943">
    <property type="protein sequence ID" value="KZT59129.1"/>
    <property type="molecule type" value="Genomic_DNA"/>
</dbReference>
<dbReference type="Pfam" id="PF22725">
    <property type="entry name" value="GFO_IDH_MocA_C3"/>
    <property type="match status" value="1"/>
</dbReference>
<dbReference type="AlphaFoldDB" id="A0A165HCR7"/>
<dbReference type="Pfam" id="PF01408">
    <property type="entry name" value="GFO_IDH_MocA"/>
    <property type="match status" value="1"/>
</dbReference>
<dbReference type="InterPro" id="IPR000683">
    <property type="entry name" value="Gfo/Idh/MocA-like_OxRdtase_N"/>
</dbReference>
<dbReference type="GO" id="GO:0000166">
    <property type="term" value="F:nucleotide binding"/>
    <property type="evidence" value="ECO:0007669"/>
    <property type="project" value="InterPro"/>
</dbReference>
<dbReference type="PANTHER" id="PTHR43708:SF5">
    <property type="entry name" value="CONSERVED EXPRESSED OXIDOREDUCTASE (EUROFUNG)-RELATED"/>
    <property type="match status" value="1"/>
</dbReference>
<feature type="domain" description="Gfo/Idh/MocA-like oxidoreductase N-terminal" evidence="4">
    <location>
        <begin position="4"/>
        <end position="127"/>
    </location>
</feature>
<gene>
    <name evidence="6" type="ORF">CALCODRAFT_493898</name>
</gene>
<evidence type="ECO:0000313" key="6">
    <source>
        <dbReference type="EMBL" id="KZT59129.1"/>
    </source>
</evidence>
<comment type="similarity">
    <text evidence="1">Belongs to the Gfo/Idh/MocA family.</text>
</comment>
<dbReference type="InterPro" id="IPR036291">
    <property type="entry name" value="NAD(P)-bd_dom_sf"/>
</dbReference>
<dbReference type="SUPFAM" id="SSF51735">
    <property type="entry name" value="NAD(P)-binding Rossmann-fold domains"/>
    <property type="match status" value="1"/>
</dbReference>
<accession>A0A165HCR7</accession>
<dbReference type="Gene3D" id="3.30.360.10">
    <property type="entry name" value="Dihydrodipicolinate Reductase, domain 2"/>
    <property type="match status" value="1"/>
</dbReference>
<dbReference type="InterPro" id="IPR051317">
    <property type="entry name" value="Gfo/Idh/MocA_oxidoreduct"/>
</dbReference>
<dbReference type="GO" id="GO:0016491">
    <property type="term" value="F:oxidoreductase activity"/>
    <property type="evidence" value="ECO:0007669"/>
    <property type="project" value="UniProtKB-KW"/>
</dbReference>
<dbReference type="InterPro" id="IPR055170">
    <property type="entry name" value="GFO_IDH_MocA-like_dom"/>
</dbReference>
<feature type="compositionally biased region" description="Basic residues" evidence="3">
    <location>
        <begin position="393"/>
        <end position="407"/>
    </location>
</feature>
<evidence type="ECO:0000313" key="7">
    <source>
        <dbReference type="Proteomes" id="UP000076842"/>
    </source>
</evidence>
<dbReference type="Proteomes" id="UP000076842">
    <property type="component" value="Unassembled WGS sequence"/>
</dbReference>
<evidence type="ECO:0000259" key="5">
    <source>
        <dbReference type="Pfam" id="PF22725"/>
    </source>
</evidence>
<reference evidence="6 7" key="1">
    <citation type="journal article" date="2016" name="Mol. Biol. Evol.">
        <title>Comparative Genomics of Early-Diverging Mushroom-Forming Fungi Provides Insights into the Origins of Lignocellulose Decay Capabilities.</title>
        <authorList>
            <person name="Nagy L.G."/>
            <person name="Riley R."/>
            <person name="Tritt A."/>
            <person name="Adam C."/>
            <person name="Daum C."/>
            <person name="Floudas D."/>
            <person name="Sun H."/>
            <person name="Yadav J.S."/>
            <person name="Pangilinan J."/>
            <person name="Larsson K.H."/>
            <person name="Matsuura K."/>
            <person name="Barry K."/>
            <person name="Labutti K."/>
            <person name="Kuo R."/>
            <person name="Ohm R.A."/>
            <person name="Bhattacharya S.S."/>
            <person name="Shirouzu T."/>
            <person name="Yoshinaga Y."/>
            <person name="Martin F.M."/>
            <person name="Grigoriev I.V."/>
            <person name="Hibbett D.S."/>
        </authorList>
    </citation>
    <scope>NUCLEOTIDE SEQUENCE [LARGE SCALE GENOMIC DNA]</scope>
    <source>
        <strain evidence="6 7">HHB12733</strain>
    </source>
</reference>
<feature type="region of interest" description="Disordered" evidence="3">
    <location>
        <begin position="388"/>
        <end position="407"/>
    </location>
</feature>
<keyword evidence="7" id="KW-1185">Reference proteome</keyword>
<keyword evidence="2" id="KW-0560">Oxidoreductase</keyword>
<dbReference type="OrthoDB" id="446809at2759"/>